<organism evidence="1">
    <name type="scientific">Timema californicum</name>
    <name type="common">California timema</name>
    <name type="synonym">Walking stick</name>
    <dbReference type="NCBI Taxonomy" id="61474"/>
    <lineage>
        <taxon>Eukaryota</taxon>
        <taxon>Metazoa</taxon>
        <taxon>Ecdysozoa</taxon>
        <taxon>Arthropoda</taxon>
        <taxon>Hexapoda</taxon>
        <taxon>Insecta</taxon>
        <taxon>Pterygota</taxon>
        <taxon>Neoptera</taxon>
        <taxon>Polyneoptera</taxon>
        <taxon>Phasmatodea</taxon>
        <taxon>Timematodea</taxon>
        <taxon>Timematoidea</taxon>
        <taxon>Timematidae</taxon>
        <taxon>Timema</taxon>
    </lineage>
</organism>
<protein>
    <submittedName>
        <fullName evidence="1">(California timema) hypothetical protein</fullName>
    </submittedName>
</protein>
<reference evidence="1" key="1">
    <citation type="submission" date="2020-11" db="EMBL/GenBank/DDBJ databases">
        <authorList>
            <person name="Tran Van P."/>
        </authorList>
    </citation>
    <scope>NUCLEOTIDE SEQUENCE</scope>
</reference>
<dbReference type="EMBL" id="OE180810">
    <property type="protein sequence ID" value="CAD7572008.1"/>
    <property type="molecule type" value="Genomic_DNA"/>
</dbReference>
<accession>A0A7R9P756</accession>
<gene>
    <name evidence="1" type="ORF">TCMB3V08_LOCUS4666</name>
</gene>
<name>A0A7R9P756_TIMCA</name>
<sequence length="213" mass="23847">MLGINTTPEKISNELHYNNKSDSFSLVPLTYRLQRFVVKCFTNVKVTRSDVDQIAPLAPLLSTSPCFHLPVLLPVNTHLECICRCNSGEIICSHQRTGAGSLLGRLVPCYNRDSNPDFLCKFRASFTAEDGEIGVKISLGAPTPSLIVHLLATTAQHTLDPTIIRRGRRHSETILEPHQLIVLRTFTSRSLPCGPHDRPPEQDELCWFMTDEE</sequence>
<evidence type="ECO:0000313" key="1">
    <source>
        <dbReference type="EMBL" id="CAD7572008.1"/>
    </source>
</evidence>
<dbReference type="AlphaFoldDB" id="A0A7R9P756"/>
<proteinExistence type="predicted"/>